<organism evidence="11 12">
    <name type="scientific">Paenibacillus piri</name>
    <dbReference type="NCBI Taxonomy" id="2547395"/>
    <lineage>
        <taxon>Bacteria</taxon>
        <taxon>Bacillati</taxon>
        <taxon>Bacillota</taxon>
        <taxon>Bacilli</taxon>
        <taxon>Bacillales</taxon>
        <taxon>Paenibacillaceae</taxon>
        <taxon>Paenibacillus</taxon>
    </lineage>
</organism>
<keyword evidence="2" id="KW-0963">Cytoplasm</keyword>
<dbReference type="PROSITE" id="PS01124">
    <property type="entry name" value="HTH_ARAC_FAMILY_2"/>
    <property type="match status" value="1"/>
</dbReference>
<evidence type="ECO:0000256" key="4">
    <source>
        <dbReference type="ARBA" id="ARBA00023012"/>
    </source>
</evidence>
<keyword evidence="12" id="KW-1185">Reference proteome</keyword>
<dbReference type="Proteomes" id="UP000295636">
    <property type="component" value="Unassembled WGS sequence"/>
</dbReference>
<sequence length="543" mass="62843">MEGMRVIIAEDEQHVLHGLRTMIGWNQLGFTEIDTAKNGLIAWEKFQSHVPDLIVSDVCMPKLSGLEFIRKVRNVNPTVPVIVLSGYGEFSYAQEAIHLGVTRYIMKPTVYTEIETEIRNVMEELLSIRKRHDRLAELQDQMERQLPVMREYFLHKMITSGLVIEETQRHILDFYQLDPHLFRNGIVISLKVHRAENIKMRLEKDWQLYKFACANVAEEIVSDVGIGYVLPFDHDRLPVLLCGNNPERLVSDAIKVTKETMNKIETFLNLNTNAGIGCVYPDVQQYPLSCKESVEMLALSELEGYNQMLYAGDTGDTFPDWPQYPHELAGTVSYWLQEHEMVPFETVWNDVERVLIRGKHVPFAYLQTVCSGIVTNVLIELLQAVPTLTEQIQPLATLQELQKQNTGQRLKEWMRNQLEHIYMLSIQHLSNGKSLSYVDYVKKQVAEHYNEEISFARLAKELNLSRNYLSNIFKRETGTSFVSYLTRFRINKAKEFLITNHYKVYEVAQMVGYPNAAYFSRMFKQVTDMSPLEYSLGAVHKQT</sequence>
<protein>
    <submittedName>
        <fullName evidence="11">Response regulator</fullName>
    </submittedName>
</protein>
<dbReference type="GO" id="GO:0005737">
    <property type="term" value="C:cytoplasm"/>
    <property type="evidence" value="ECO:0007669"/>
    <property type="project" value="UniProtKB-SubCell"/>
</dbReference>
<feature type="modified residue" description="4-aspartylphosphate" evidence="8">
    <location>
        <position position="57"/>
    </location>
</feature>
<dbReference type="AlphaFoldDB" id="A0A4R5KWU8"/>
<keyword evidence="7" id="KW-0804">Transcription</keyword>
<dbReference type="CDD" id="cd17536">
    <property type="entry name" value="REC_YesN-like"/>
    <property type="match status" value="1"/>
</dbReference>
<evidence type="ECO:0000259" key="9">
    <source>
        <dbReference type="PROSITE" id="PS01124"/>
    </source>
</evidence>
<dbReference type="SMART" id="SM00342">
    <property type="entry name" value="HTH_ARAC"/>
    <property type="match status" value="1"/>
</dbReference>
<dbReference type="SUPFAM" id="SSF46689">
    <property type="entry name" value="Homeodomain-like"/>
    <property type="match status" value="2"/>
</dbReference>
<dbReference type="SMART" id="SM00448">
    <property type="entry name" value="REC"/>
    <property type="match status" value="1"/>
</dbReference>
<dbReference type="Pfam" id="PF00072">
    <property type="entry name" value="Response_reg"/>
    <property type="match status" value="1"/>
</dbReference>
<evidence type="ECO:0000256" key="8">
    <source>
        <dbReference type="PROSITE-ProRule" id="PRU00169"/>
    </source>
</evidence>
<dbReference type="OrthoDB" id="9788446at2"/>
<evidence type="ECO:0000256" key="3">
    <source>
        <dbReference type="ARBA" id="ARBA00022553"/>
    </source>
</evidence>
<keyword evidence="5" id="KW-0805">Transcription regulation</keyword>
<reference evidence="11 12" key="1">
    <citation type="submission" date="2019-03" db="EMBL/GenBank/DDBJ databases">
        <title>This is whole genome sequence of Paenibacillus sp MS74 strain.</title>
        <authorList>
            <person name="Trinh H.N."/>
        </authorList>
    </citation>
    <scope>NUCLEOTIDE SEQUENCE [LARGE SCALE GENOMIC DNA]</scope>
    <source>
        <strain evidence="11 12">MS74</strain>
    </source>
</reference>
<proteinExistence type="predicted"/>
<comment type="caution">
    <text evidence="11">The sequence shown here is derived from an EMBL/GenBank/DDBJ whole genome shotgun (WGS) entry which is preliminary data.</text>
</comment>
<dbReference type="PANTHER" id="PTHR42713:SF3">
    <property type="entry name" value="TRANSCRIPTIONAL REGULATORY PROTEIN HPTR"/>
    <property type="match status" value="1"/>
</dbReference>
<dbReference type="Pfam" id="PF12833">
    <property type="entry name" value="HTH_18"/>
    <property type="match status" value="1"/>
</dbReference>
<dbReference type="GO" id="GO:0003700">
    <property type="term" value="F:DNA-binding transcription factor activity"/>
    <property type="evidence" value="ECO:0007669"/>
    <property type="project" value="InterPro"/>
</dbReference>
<dbReference type="InterPro" id="IPR009057">
    <property type="entry name" value="Homeodomain-like_sf"/>
</dbReference>
<feature type="domain" description="Response regulatory" evidence="10">
    <location>
        <begin position="5"/>
        <end position="122"/>
    </location>
</feature>
<evidence type="ECO:0000313" key="12">
    <source>
        <dbReference type="Proteomes" id="UP000295636"/>
    </source>
</evidence>
<dbReference type="PROSITE" id="PS00041">
    <property type="entry name" value="HTH_ARAC_FAMILY_1"/>
    <property type="match status" value="1"/>
</dbReference>
<evidence type="ECO:0000256" key="2">
    <source>
        <dbReference type="ARBA" id="ARBA00022490"/>
    </source>
</evidence>
<keyword evidence="4" id="KW-0902">Two-component regulatory system</keyword>
<dbReference type="InterPro" id="IPR018062">
    <property type="entry name" value="HTH_AraC-typ_CS"/>
</dbReference>
<evidence type="ECO:0000259" key="10">
    <source>
        <dbReference type="PROSITE" id="PS50110"/>
    </source>
</evidence>
<dbReference type="InterPro" id="IPR018060">
    <property type="entry name" value="HTH_AraC"/>
</dbReference>
<keyword evidence="6" id="KW-0238">DNA-binding</keyword>
<comment type="subcellular location">
    <subcellularLocation>
        <location evidence="1">Cytoplasm</location>
    </subcellularLocation>
</comment>
<evidence type="ECO:0000256" key="7">
    <source>
        <dbReference type="ARBA" id="ARBA00023163"/>
    </source>
</evidence>
<accession>A0A4R5KWU8</accession>
<keyword evidence="3 8" id="KW-0597">Phosphoprotein</keyword>
<dbReference type="Gene3D" id="1.10.10.60">
    <property type="entry name" value="Homeodomain-like"/>
    <property type="match status" value="2"/>
</dbReference>
<dbReference type="PANTHER" id="PTHR42713">
    <property type="entry name" value="HISTIDINE KINASE-RELATED"/>
    <property type="match status" value="1"/>
</dbReference>
<feature type="domain" description="HTH araC/xylS-type" evidence="9">
    <location>
        <begin position="439"/>
        <end position="537"/>
    </location>
</feature>
<dbReference type="InterPro" id="IPR051552">
    <property type="entry name" value="HptR"/>
</dbReference>
<dbReference type="InterPro" id="IPR011006">
    <property type="entry name" value="CheY-like_superfamily"/>
</dbReference>
<dbReference type="EMBL" id="SMRT01000002">
    <property type="protein sequence ID" value="TDF99517.1"/>
    <property type="molecule type" value="Genomic_DNA"/>
</dbReference>
<dbReference type="Gene3D" id="3.40.50.2300">
    <property type="match status" value="1"/>
</dbReference>
<evidence type="ECO:0000313" key="11">
    <source>
        <dbReference type="EMBL" id="TDF99517.1"/>
    </source>
</evidence>
<evidence type="ECO:0000256" key="6">
    <source>
        <dbReference type="ARBA" id="ARBA00023125"/>
    </source>
</evidence>
<dbReference type="PROSITE" id="PS50110">
    <property type="entry name" value="RESPONSE_REGULATORY"/>
    <property type="match status" value="1"/>
</dbReference>
<dbReference type="GO" id="GO:0000160">
    <property type="term" value="P:phosphorelay signal transduction system"/>
    <property type="evidence" value="ECO:0007669"/>
    <property type="project" value="UniProtKB-KW"/>
</dbReference>
<dbReference type="SUPFAM" id="SSF52172">
    <property type="entry name" value="CheY-like"/>
    <property type="match status" value="1"/>
</dbReference>
<evidence type="ECO:0000256" key="1">
    <source>
        <dbReference type="ARBA" id="ARBA00004496"/>
    </source>
</evidence>
<dbReference type="InterPro" id="IPR001789">
    <property type="entry name" value="Sig_transdc_resp-reg_receiver"/>
</dbReference>
<evidence type="ECO:0000256" key="5">
    <source>
        <dbReference type="ARBA" id="ARBA00023015"/>
    </source>
</evidence>
<name>A0A4R5KWU8_9BACL</name>
<gene>
    <name evidence="11" type="ORF">E1757_06635</name>
</gene>
<dbReference type="GO" id="GO:0043565">
    <property type="term" value="F:sequence-specific DNA binding"/>
    <property type="evidence" value="ECO:0007669"/>
    <property type="project" value="InterPro"/>
</dbReference>